<evidence type="ECO:0000256" key="1">
    <source>
        <dbReference type="SAM" id="MobiDB-lite"/>
    </source>
</evidence>
<keyword evidence="2" id="KW-0812">Transmembrane</keyword>
<proteinExistence type="predicted"/>
<keyword evidence="2" id="KW-1133">Transmembrane helix</keyword>
<evidence type="ECO:0000313" key="4">
    <source>
        <dbReference type="Proteomes" id="UP000553632"/>
    </source>
</evidence>
<reference evidence="3 4" key="1">
    <citation type="submission" date="2020-04" db="EMBL/GenBank/DDBJ databases">
        <title>Perkinsus olseni comparative genomics.</title>
        <authorList>
            <person name="Bogema D.R."/>
        </authorList>
    </citation>
    <scope>NUCLEOTIDE SEQUENCE [LARGE SCALE GENOMIC DNA]</scope>
    <source>
        <strain evidence="3 4">ATCC PRA-207</strain>
    </source>
</reference>
<evidence type="ECO:0000256" key="2">
    <source>
        <dbReference type="SAM" id="Phobius"/>
    </source>
</evidence>
<keyword evidence="2" id="KW-0472">Membrane</keyword>
<keyword evidence="4" id="KW-1185">Reference proteome</keyword>
<dbReference type="SUPFAM" id="SSF56672">
    <property type="entry name" value="DNA/RNA polymerases"/>
    <property type="match status" value="1"/>
</dbReference>
<feature type="non-terminal residue" evidence="3">
    <location>
        <position position="447"/>
    </location>
</feature>
<protein>
    <recommendedName>
        <fullName evidence="5">Reverse transcriptase domain-containing protein</fullName>
    </recommendedName>
</protein>
<accession>A0A7J6SG56</accession>
<sequence>VARSPDRLHPPSPGSDGSARQEPVQSHVQELFVRAACHLEAETKRIGYQDGTGLTSALPSAFARADCPASAGSVASCFWEEVQAIMSAGVVQGVHGSTPSAVQQSRLGEVFAASSARLAPRLASVLRGSSDSAASGSPVRADLGFALATALGDPDPAVFRDIDAGLSLGVDRPIAATGIFPRGQAVKQNFSSVEAQPAICRGVLEKEVGASRMRRLSLDEAGRNSARLFARMALVPKQDKSYRLIEDHSGSGLNSKCHLSVTCSLPRGVDVRRILSDVSHESQESCSRCSAYFDTPPLPARSPRPSWRFFKYDISGAFRHLLLRPEERCRTSVRLGSEIYENLALPFGASVSPFHWCRTSAAITRMASAILRCVLQHRKFGDMIFVDDGLLLLQQEFYAIGVIVFLLLWIVKFIGLELSLKESSQFVRVHPDIFASIRDILLSFVDE</sequence>
<name>A0A7J6SG56_PEROL</name>
<evidence type="ECO:0008006" key="5">
    <source>
        <dbReference type="Google" id="ProtNLM"/>
    </source>
</evidence>
<gene>
    <name evidence="3" type="ORF">FOZ63_005901</name>
</gene>
<dbReference type="InterPro" id="IPR043502">
    <property type="entry name" value="DNA/RNA_pol_sf"/>
</dbReference>
<dbReference type="EMBL" id="JABANO010018742">
    <property type="protein sequence ID" value="KAF4731326.1"/>
    <property type="molecule type" value="Genomic_DNA"/>
</dbReference>
<organism evidence="3 4">
    <name type="scientific">Perkinsus olseni</name>
    <name type="common">Perkinsus atlanticus</name>
    <dbReference type="NCBI Taxonomy" id="32597"/>
    <lineage>
        <taxon>Eukaryota</taxon>
        <taxon>Sar</taxon>
        <taxon>Alveolata</taxon>
        <taxon>Perkinsozoa</taxon>
        <taxon>Perkinsea</taxon>
        <taxon>Perkinsida</taxon>
        <taxon>Perkinsidae</taxon>
        <taxon>Perkinsus</taxon>
    </lineage>
</organism>
<dbReference type="AlphaFoldDB" id="A0A7J6SG56"/>
<comment type="caution">
    <text evidence="3">The sequence shown here is derived from an EMBL/GenBank/DDBJ whole genome shotgun (WGS) entry which is preliminary data.</text>
</comment>
<feature type="transmembrane region" description="Helical" evidence="2">
    <location>
        <begin position="397"/>
        <end position="418"/>
    </location>
</feature>
<dbReference type="Proteomes" id="UP000553632">
    <property type="component" value="Unassembled WGS sequence"/>
</dbReference>
<feature type="non-terminal residue" evidence="3">
    <location>
        <position position="1"/>
    </location>
</feature>
<feature type="region of interest" description="Disordered" evidence="1">
    <location>
        <begin position="1"/>
        <end position="25"/>
    </location>
</feature>
<evidence type="ECO:0000313" key="3">
    <source>
        <dbReference type="EMBL" id="KAF4731326.1"/>
    </source>
</evidence>